<dbReference type="EMBL" id="BAAAOR010000028">
    <property type="protein sequence ID" value="GAA1531087.1"/>
    <property type="molecule type" value="Genomic_DNA"/>
</dbReference>
<evidence type="ECO:0000313" key="4">
    <source>
        <dbReference type="Proteomes" id="UP001500842"/>
    </source>
</evidence>
<dbReference type="SUPFAM" id="SSF48726">
    <property type="entry name" value="Immunoglobulin"/>
    <property type="match status" value="1"/>
</dbReference>
<feature type="chain" id="PRO_5046493792" description="Htaa domain-containing protein" evidence="1">
    <location>
        <begin position="37"/>
        <end position="858"/>
    </location>
</feature>
<dbReference type="Pfam" id="PF04213">
    <property type="entry name" value="HtaA"/>
    <property type="match status" value="1"/>
</dbReference>
<feature type="signal peptide" evidence="1">
    <location>
        <begin position="1"/>
        <end position="36"/>
    </location>
</feature>
<dbReference type="InterPro" id="IPR007331">
    <property type="entry name" value="Htaa"/>
</dbReference>
<proteinExistence type="predicted"/>
<feature type="domain" description="Htaa" evidence="2">
    <location>
        <begin position="44"/>
        <end position="214"/>
    </location>
</feature>
<dbReference type="Proteomes" id="UP001500842">
    <property type="component" value="Unassembled WGS sequence"/>
</dbReference>
<keyword evidence="1" id="KW-0732">Signal</keyword>
<evidence type="ECO:0000259" key="2">
    <source>
        <dbReference type="Pfam" id="PF04213"/>
    </source>
</evidence>
<sequence>MSRPSRPARLWSPALALALLLSGLLVATAPAPVAHAAPTQVTEGSVTWGIKQSWRSYVGPCNETTGGGSCAGGGVTVASATPSGLPEAWRFPVESGEFDADTDTTTLDLGGYVHFRGYFDYPVAGKWGLDTRFSDLRLVISPEEQVLRGTHTGYLREDPGGELYEDVDVVLARLDIATGTSTFGPPTTSLAGVQTVAGPGLSVYGEGTVLDDIAIDYEGPGGLPDLTEHFDAPGVPALEPAAAYSLGYKGTGDELRRLLVSGDGATLFAFTRLDGAAEVTVRALDAATMTPVGHPFTYRASPAGDRLYRFAIDPATDTLFFLTANGGEPVEGDASGRGVENVVHSLTFDGTDFTEGTVGRLRDSQVTSQSDGTKSVHQVFVSALTWNPVAEELLVAQAIPSAQRPDIHTSDDLYRFTRDGSGWTRAATPFRMPDSGGEWGDATEPIESPVSTINDYAENLAVLGDGSYVIATGESPEIRYDDSGSAHYMGALHLRFGADGAATVAEIADTVLRPYFGGFYYSGYTAVRSLPDGRAVLHGNGGSLDDIAWVGLDGAGAAVTGATVVGTDVYPPYELSSIGGSVAYAPVLGGLWVADEGDSDGEYLHYYDGTTDVTGFKIRKFADYQFGHNQIHALPDGSVVVPMTDFDAPGQPNGWLRLELLGVTPKVTTQPDSVAVELGRDQATRPVTFTAAVDAGIADEYGSDLQWQVRAAGAATFTDVAGATSATLEVTASPETAGSAYRLRVSNAAGTVVSDEASLAVTYPPRFTLDARNVSVTEGSDAQLLVDSIASPEHTVTWQRRVGGYWTDIAEDDENFVVATEGGRSVLTVVDTNVDQSGSVFRAKLRNDLGITTAPPCG</sequence>
<protein>
    <recommendedName>
        <fullName evidence="2">Htaa domain-containing protein</fullName>
    </recommendedName>
</protein>
<comment type="caution">
    <text evidence="3">The sequence shown here is derived from an EMBL/GenBank/DDBJ whole genome shotgun (WGS) entry which is preliminary data.</text>
</comment>
<evidence type="ECO:0000313" key="3">
    <source>
        <dbReference type="EMBL" id="GAA1531087.1"/>
    </source>
</evidence>
<name>A0ABN2B0P5_9ACTN</name>
<dbReference type="Gene3D" id="2.60.40.10">
    <property type="entry name" value="Immunoglobulins"/>
    <property type="match status" value="1"/>
</dbReference>
<dbReference type="RefSeq" id="WP_344113080.1">
    <property type="nucleotide sequence ID" value="NZ_BAAAOR010000028.1"/>
</dbReference>
<gene>
    <name evidence="3" type="ORF">GCM10009788_37920</name>
</gene>
<reference evidence="3 4" key="1">
    <citation type="journal article" date="2019" name="Int. J. Syst. Evol. Microbiol.">
        <title>The Global Catalogue of Microorganisms (GCM) 10K type strain sequencing project: providing services to taxonomists for standard genome sequencing and annotation.</title>
        <authorList>
            <consortium name="The Broad Institute Genomics Platform"/>
            <consortium name="The Broad Institute Genome Sequencing Center for Infectious Disease"/>
            <person name="Wu L."/>
            <person name="Ma J."/>
        </authorList>
    </citation>
    <scope>NUCLEOTIDE SEQUENCE [LARGE SCALE GENOMIC DNA]</scope>
    <source>
        <strain evidence="3 4">JCM 14942</strain>
    </source>
</reference>
<keyword evidence="4" id="KW-1185">Reference proteome</keyword>
<dbReference type="InterPro" id="IPR013783">
    <property type="entry name" value="Ig-like_fold"/>
</dbReference>
<evidence type="ECO:0000256" key="1">
    <source>
        <dbReference type="SAM" id="SignalP"/>
    </source>
</evidence>
<accession>A0ABN2B0P5</accession>
<organism evidence="3 4">
    <name type="scientific">Nocardioides humi</name>
    <dbReference type="NCBI Taxonomy" id="449461"/>
    <lineage>
        <taxon>Bacteria</taxon>
        <taxon>Bacillati</taxon>
        <taxon>Actinomycetota</taxon>
        <taxon>Actinomycetes</taxon>
        <taxon>Propionibacteriales</taxon>
        <taxon>Nocardioidaceae</taxon>
        <taxon>Nocardioides</taxon>
    </lineage>
</organism>
<dbReference type="InterPro" id="IPR036179">
    <property type="entry name" value="Ig-like_dom_sf"/>
</dbReference>